<reference evidence="1 2" key="1">
    <citation type="submission" date="2018-10" db="EMBL/GenBank/DDBJ databases">
        <title>Paraburkholderia sp. 7MK8-2, isolated from soil.</title>
        <authorList>
            <person name="Gao Z.-H."/>
            <person name="Qiu L.-H."/>
        </authorList>
    </citation>
    <scope>NUCLEOTIDE SEQUENCE [LARGE SCALE GENOMIC DNA]</scope>
    <source>
        <strain evidence="1 2">7MK8-2</strain>
    </source>
</reference>
<name>A0A494X6Y9_9BURK</name>
<dbReference type="RefSeq" id="WP_121279819.1">
    <property type="nucleotide sequence ID" value="NZ_RBZV01000008.1"/>
</dbReference>
<dbReference type="AlphaFoldDB" id="A0A494X6Y9"/>
<gene>
    <name evidence="1" type="ORF">D7S89_18985</name>
</gene>
<accession>A0A494X6Y9</accession>
<protein>
    <submittedName>
        <fullName evidence="1">Uncharacterized protein</fullName>
    </submittedName>
</protein>
<proteinExistence type="predicted"/>
<comment type="caution">
    <text evidence="1">The sequence shown here is derived from an EMBL/GenBank/DDBJ whole genome shotgun (WGS) entry which is preliminary data.</text>
</comment>
<sequence length="117" mass="12503">MISGGADFPFDALGSGNGSRTLIEACLATLHELLPEIKRLVVHGVGRKKVGPACTECFGVYLIDNDGAEHPFLHFEAASSATYAALRVAQVYRLGIAFGNFAEPRLCTDWPPSPLIS</sequence>
<dbReference type="Proteomes" id="UP000280434">
    <property type="component" value="Unassembled WGS sequence"/>
</dbReference>
<dbReference type="EMBL" id="RBZV01000008">
    <property type="protein sequence ID" value="RKP46052.1"/>
    <property type="molecule type" value="Genomic_DNA"/>
</dbReference>
<evidence type="ECO:0000313" key="1">
    <source>
        <dbReference type="EMBL" id="RKP46052.1"/>
    </source>
</evidence>
<organism evidence="1 2">
    <name type="scientific">Trinickia fusca</name>
    <dbReference type="NCBI Taxonomy" id="2419777"/>
    <lineage>
        <taxon>Bacteria</taxon>
        <taxon>Pseudomonadati</taxon>
        <taxon>Pseudomonadota</taxon>
        <taxon>Betaproteobacteria</taxon>
        <taxon>Burkholderiales</taxon>
        <taxon>Burkholderiaceae</taxon>
        <taxon>Trinickia</taxon>
    </lineage>
</organism>
<keyword evidence="2" id="KW-1185">Reference proteome</keyword>
<dbReference type="OrthoDB" id="9119769at2"/>
<evidence type="ECO:0000313" key="2">
    <source>
        <dbReference type="Proteomes" id="UP000280434"/>
    </source>
</evidence>